<dbReference type="OrthoDB" id="7687262at2"/>
<dbReference type="EMBL" id="SSND01000001">
    <property type="protein sequence ID" value="THD84720.1"/>
    <property type="molecule type" value="Genomic_DNA"/>
</dbReference>
<reference evidence="1 2" key="1">
    <citation type="submission" date="2019-04" db="EMBL/GenBank/DDBJ databases">
        <title>Draft genome sequence of Gemmobacter aestuarii sp. nov.</title>
        <authorList>
            <person name="Hameed A."/>
            <person name="Lin S.-Y."/>
            <person name="Shahina M."/>
            <person name="Lai W.-A."/>
            <person name="Young C.-C."/>
        </authorList>
    </citation>
    <scope>NUCLEOTIDE SEQUENCE [LARGE SCALE GENOMIC DNA]</scope>
    <source>
        <strain evidence="1 2">CC-PW-75</strain>
    </source>
</reference>
<protein>
    <submittedName>
        <fullName evidence="1">Propanediol utilization protein</fullName>
    </submittedName>
</protein>
<dbReference type="Proteomes" id="UP000309450">
    <property type="component" value="Unassembled WGS sequence"/>
</dbReference>
<dbReference type="RefSeq" id="WP_136393101.1">
    <property type="nucleotide sequence ID" value="NZ_SSND01000001.1"/>
</dbReference>
<name>A0A4S3MQB2_9RHOB</name>
<comment type="caution">
    <text evidence="1">The sequence shown here is derived from an EMBL/GenBank/DDBJ whole genome shotgun (WGS) entry which is preliminary data.</text>
</comment>
<dbReference type="AlphaFoldDB" id="A0A4S3MQB2"/>
<sequence>MQGGFHSASRWTGGERRIRICGHFGEWIQGRLGPDGPVALVSLPCPALAVMGRFRPARSLSVQGAGPLPVTPEEARRFLGQLGLSARGRFFLRPGMELGGGAGSSTAALVALAGLAGYGGDALGLARAAVASEGASDPLMFTAPDRLLWASREGRILGRAAPPPPTDVIGGFFGPPRRTDPADGDFPDITDLWGDWQAASAARDLPRLARLASLSALRSAARRGGGQDPTPDLARTLGALGHVAAHTGSARGLVFAPGTIPAHATEALREAGFRAVLSFRTGVSSPRRLRATRAGGF</sequence>
<evidence type="ECO:0000313" key="1">
    <source>
        <dbReference type="EMBL" id="THD84720.1"/>
    </source>
</evidence>
<keyword evidence="2" id="KW-1185">Reference proteome</keyword>
<gene>
    <name evidence="1" type="ORF">E7811_03025</name>
</gene>
<accession>A0A4S3MQB2</accession>
<evidence type="ECO:0000313" key="2">
    <source>
        <dbReference type="Proteomes" id="UP000309450"/>
    </source>
</evidence>
<proteinExistence type="predicted"/>
<organism evidence="1 2">
    <name type="scientific">Aliigemmobacter aestuarii</name>
    <dbReference type="NCBI Taxonomy" id="1445661"/>
    <lineage>
        <taxon>Bacteria</taxon>
        <taxon>Pseudomonadati</taxon>
        <taxon>Pseudomonadota</taxon>
        <taxon>Alphaproteobacteria</taxon>
        <taxon>Rhodobacterales</taxon>
        <taxon>Paracoccaceae</taxon>
        <taxon>Aliigemmobacter</taxon>
    </lineage>
</organism>